<feature type="coiled-coil region" evidence="1">
    <location>
        <begin position="466"/>
        <end position="493"/>
    </location>
</feature>
<feature type="transmembrane region" description="Helical" evidence="2">
    <location>
        <begin position="439"/>
        <end position="459"/>
    </location>
</feature>
<dbReference type="PANTHER" id="PTHR13715:SF99">
    <property type="entry name" value="INOSITOL 1,4,5-TRISPHOSPHATE RECEPTOR-LIKE PROTEIN A"/>
    <property type="match status" value="1"/>
</dbReference>
<name>A0A0V0QKQ8_PSEPJ</name>
<keyword evidence="1" id="KW-0175">Coiled coil</keyword>
<keyword evidence="5" id="KW-1185">Reference proteome</keyword>
<organism evidence="4 5">
    <name type="scientific">Pseudocohnilembus persalinus</name>
    <name type="common">Ciliate</name>
    <dbReference type="NCBI Taxonomy" id="266149"/>
    <lineage>
        <taxon>Eukaryota</taxon>
        <taxon>Sar</taxon>
        <taxon>Alveolata</taxon>
        <taxon>Ciliophora</taxon>
        <taxon>Intramacronucleata</taxon>
        <taxon>Oligohymenophorea</taxon>
        <taxon>Scuticociliatia</taxon>
        <taxon>Philasterida</taxon>
        <taxon>Pseudocohnilembidae</taxon>
        <taxon>Pseudocohnilembus</taxon>
    </lineage>
</organism>
<evidence type="ECO:0000256" key="2">
    <source>
        <dbReference type="SAM" id="Phobius"/>
    </source>
</evidence>
<dbReference type="InParanoid" id="A0A0V0QKQ8"/>
<dbReference type="Proteomes" id="UP000054937">
    <property type="component" value="Unassembled WGS sequence"/>
</dbReference>
<dbReference type="Pfam" id="PF08454">
    <property type="entry name" value="RIH_assoc"/>
    <property type="match status" value="1"/>
</dbReference>
<evidence type="ECO:0000313" key="5">
    <source>
        <dbReference type="Proteomes" id="UP000054937"/>
    </source>
</evidence>
<protein>
    <recommendedName>
        <fullName evidence="3">RyR/IP3R Homology associated domain-containing protein</fullName>
    </recommendedName>
</protein>
<dbReference type="AlphaFoldDB" id="A0A0V0QKQ8"/>
<reference evidence="4 5" key="1">
    <citation type="journal article" date="2015" name="Sci. Rep.">
        <title>Genome of the facultative scuticociliatosis pathogen Pseudocohnilembus persalinus provides insight into its virulence through horizontal gene transfer.</title>
        <authorList>
            <person name="Xiong J."/>
            <person name="Wang G."/>
            <person name="Cheng J."/>
            <person name="Tian M."/>
            <person name="Pan X."/>
            <person name="Warren A."/>
            <person name="Jiang C."/>
            <person name="Yuan D."/>
            <person name="Miao W."/>
        </authorList>
    </citation>
    <scope>NUCLEOTIDE SEQUENCE [LARGE SCALE GENOMIC DNA]</scope>
    <source>
        <strain evidence="4">36N120E</strain>
    </source>
</reference>
<comment type="caution">
    <text evidence="4">The sequence shown here is derived from an EMBL/GenBank/DDBJ whole genome shotgun (WGS) entry which is preliminary data.</text>
</comment>
<evidence type="ECO:0000313" key="4">
    <source>
        <dbReference type="EMBL" id="KRX02790.1"/>
    </source>
</evidence>
<feature type="transmembrane region" description="Helical" evidence="2">
    <location>
        <begin position="648"/>
        <end position="668"/>
    </location>
</feature>
<keyword evidence="2" id="KW-0472">Membrane</keyword>
<dbReference type="OrthoDB" id="76898at2759"/>
<sequence>MVISKIYEDFSMHTKIEHFFAKICLVIKQELTKLDSLQMKENQLFVMIDELNFSYNNKDQHTILHILALIKALNSGQNTQFQKLWRLQSHCNNSYDIMELLVRLFDRLIRITLIKPTQGQLNVYKSDYISENNMSAFKPKMNEYHYKLLKELLQTILTLIQGIRNENKLILIQSSFLDSLSFVMSMLDQQISDFHFNSKKKIEYLTQQKQDLKMLDFMGIFLQDFHMKFLEDKQIIQLKNLFFEVIEHLIENDQQGLDETNKKMLKADFLFKNDTQFNFKDEKWQGQNETYLQDLFTFYQAYRFYQKNTGWIEIINDEGQLQEIYFQILPQMNCLNLEIMDEFEYKIDRTSTQSKYQSLIKFAESFNKKLMSERRLHDKAHRKVLFAFTIWLSQKQSYLRTINFFLSVVENIQLVYLYKDDIEDQDLKFERRIYSQASMVYTLYAQIFVCSILFLFFLIQNYKYLNWVIQEDTKQLENKIDQEQEEARRLQQKGIIQNSKLTSQIFLKKLKIILKHWLSHTSVAYFVTYMPVLIMSVHLHEFFIPFLLLDVFFRFPETQNVFKAFWNPRKRLFYNIVLYFIFMYFFSIVAFIWLSSYFDGLCDNLLTCFSVIFDNAQKQRLSKLFATIETYKSVNGSYVLDSEDVFDFMFMLVVVSCIWTWTFTSLIIESYGALRKKATERQNDLSNICLICSLQRDKVQKMYLPGFDKHVWNEHNFWTYLKYMGSLYYKDKESYTGTEKYIYKCMQEGRTSFFPEGQSLSFKKSQNQTNKQYN</sequence>
<proteinExistence type="predicted"/>
<feature type="transmembrane region" description="Helical" evidence="2">
    <location>
        <begin position="572"/>
        <end position="594"/>
    </location>
</feature>
<keyword evidence="2" id="KW-0812">Transmembrane</keyword>
<dbReference type="GO" id="GO:0006816">
    <property type="term" value="P:calcium ion transport"/>
    <property type="evidence" value="ECO:0007669"/>
    <property type="project" value="InterPro"/>
</dbReference>
<gene>
    <name evidence="4" type="ORF">PPERSA_02280</name>
</gene>
<evidence type="ECO:0000259" key="3">
    <source>
        <dbReference type="Pfam" id="PF08454"/>
    </source>
</evidence>
<dbReference type="InterPro" id="IPR013662">
    <property type="entry name" value="RIH_assoc-dom"/>
</dbReference>
<feature type="domain" description="RyR/IP3R Homology associated" evidence="3">
    <location>
        <begin position="58"/>
        <end position="181"/>
    </location>
</feature>
<evidence type="ECO:0000256" key="1">
    <source>
        <dbReference type="SAM" id="Coils"/>
    </source>
</evidence>
<dbReference type="PANTHER" id="PTHR13715">
    <property type="entry name" value="RYANODINE RECEPTOR AND IP3 RECEPTOR"/>
    <property type="match status" value="1"/>
</dbReference>
<keyword evidence="2" id="KW-1133">Transmembrane helix</keyword>
<dbReference type="EMBL" id="LDAU01000152">
    <property type="protein sequence ID" value="KRX02790.1"/>
    <property type="molecule type" value="Genomic_DNA"/>
</dbReference>
<accession>A0A0V0QKQ8</accession>
<dbReference type="InterPro" id="IPR015925">
    <property type="entry name" value="Ryanodine_IP3_receptor"/>
</dbReference>